<organism evidence="1 2">
    <name type="scientific">Sphingomonas daechungensis</name>
    <dbReference type="NCBI Taxonomy" id="1176646"/>
    <lineage>
        <taxon>Bacteria</taxon>
        <taxon>Pseudomonadati</taxon>
        <taxon>Pseudomonadota</taxon>
        <taxon>Alphaproteobacteria</taxon>
        <taxon>Sphingomonadales</taxon>
        <taxon>Sphingomonadaceae</taxon>
        <taxon>Sphingomonas</taxon>
    </lineage>
</organism>
<dbReference type="Proteomes" id="UP000516134">
    <property type="component" value="Chromosome"/>
</dbReference>
<gene>
    <name evidence="1" type="ORF">H9L15_09295</name>
</gene>
<reference evidence="1 2" key="1">
    <citation type="submission" date="2020-08" db="EMBL/GenBank/DDBJ databases">
        <title>Genome sequence of Sphingomonas daechungensis KACC 18115T.</title>
        <authorList>
            <person name="Hyun D.-W."/>
            <person name="Bae J.-W."/>
        </authorList>
    </citation>
    <scope>NUCLEOTIDE SEQUENCE [LARGE SCALE GENOMIC DNA]</scope>
    <source>
        <strain evidence="1 2">KACC 18115</strain>
    </source>
</reference>
<evidence type="ECO:0000313" key="2">
    <source>
        <dbReference type="Proteomes" id="UP000516134"/>
    </source>
</evidence>
<proteinExistence type="predicted"/>
<name>A0ABX6SYE2_9SPHN</name>
<keyword evidence="2" id="KW-1185">Reference proteome</keyword>
<evidence type="ECO:0000313" key="1">
    <source>
        <dbReference type="EMBL" id="QNP42475.1"/>
    </source>
</evidence>
<protein>
    <submittedName>
        <fullName evidence="1">Uncharacterized protein</fullName>
    </submittedName>
</protein>
<sequence length="159" mass="16885">MSGSVQCFGIVFSNDMVEERRINIPPDILRGMLAEAGLERSYEKAAALQPLPLQQIYNRDWYAVTGRHVSVDEMGACVADTNPAGVLALSRTKPTSAEENTAFGALMGNFGKCLRAGVKLQASRPALRAALAEALFQRLNAPTPAPTAATAPAVEAAKN</sequence>
<accession>A0ABX6SYE2</accession>
<dbReference type="RefSeq" id="WP_187713907.1">
    <property type="nucleotide sequence ID" value="NZ_CP060780.1"/>
</dbReference>
<dbReference type="EMBL" id="CP060780">
    <property type="protein sequence ID" value="QNP42475.1"/>
    <property type="molecule type" value="Genomic_DNA"/>
</dbReference>